<gene>
    <name evidence="1" type="ORF">Ahy_B01g056356</name>
</gene>
<accession>A0A445AYR0</accession>
<evidence type="ECO:0000313" key="2">
    <source>
        <dbReference type="Proteomes" id="UP000289738"/>
    </source>
</evidence>
<comment type="caution">
    <text evidence="1">The sequence shown here is derived from an EMBL/GenBank/DDBJ whole genome shotgun (WGS) entry which is preliminary data.</text>
</comment>
<dbReference type="PANTHER" id="PTHR33710:SF77">
    <property type="entry name" value="DNASE I-LIKE SUPERFAMILY PROTEIN"/>
    <property type="match status" value="1"/>
</dbReference>
<proteinExistence type="predicted"/>
<organism evidence="1 2">
    <name type="scientific">Arachis hypogaea</name>
    <name type="common">Peanut</name>
    <dbReference type="NCBI Taxonomy" id="3818"/>
    <lineage>
        <taxon>Eukaryota</taxon>
        <taxon>Viridiplantae</taxon>
        <taxon>Streptophyta</taxon>
        <taxon>Embryophyta</taxon>
        <taxon>Tracheophyta</taxon>
        <taxon>Spermatophyta</taxon>
        <taxon>Magnoliopsida</taxon>
        <taxon>eudicotyledons</taxon>
        <taxon>Gunneridae</taxon>
        <taxon>Pentapetalae</taxon>
        <taxon>rosids</taxon>
        <taxon>fabids</taxon>
        <taxon>Fabales</taxon>
        <taxon>Fabaceae</taxon>
        <taxon>Papilionoideae</taxon>
        <taxon>50 kb inversion clade</taxon>
        <taxon>dalbergioids sensu lato</taxon>
        <taxon>Dalbergieae</taxon>
        <taxon>Pterocarpus clade</taxon>
        <taxon>Arachis</taxon>
    </lineage>
</organism>
<dbReference type="Proteomes" id="UP000289738">
    <property type="component" value="Chromosome B01"/>
</dbReference>
<protein>
    <submittedName>
        <fullName evidence="1">Uncharacterized protein</fullName>
    </submittedName>
</protein>
<keyword evidence="2" id="KW-1185">Reference proteome</keyword>
<dbReference type="EMBL" id="SDMP01000011">
    <property type="protein sequence ID" value="RYR31548.1"/>
    <property type="molecule type" value="Genomic_DNA"/>
</dbReference>
<evidence type="ECO:0000313" key="1">
    <source>
        <dbReference type="EMBL" id="RYR31548.1"/>
    </source>
</evidence>
<dbReference type="PANTHER" id="PTHR33710">
    <property type="entry name" value="BNAC02G09200D PROTEIN"/>
    <property type="match status" value="1"/>
</dbReference>
<dbReference type="AlphaFoldDB" id="A0A445AYR0"/>
<reference evidence="1 2" key="1">
    <citation type="submission" date="2019-01" db="EMBL/GenBank/DDBJ databases">
        <title>Sequencing of cultivated peanut Arachis hypogaea provides insights into genome evolution and oil improvement.</title>
        <authorList>
            <person name="Chen X."/>
        </authorList>
    </citation>
    <scope>NUCLEOTIDE SEQUENCE [LARGE SCALE GENOMIC DNA]</scope>
    <source>
        <strain evidence="2">cv. Fuhuasheng</strain>
        <tissue evidence="1">Leaves</tissue>
    </source>
</reference>
<name>A0A445AYR0_ARAHY</name>
<sequence>MDLDLKGENFTWFSNSRNGFVTREKIDRALANWEWIFMYQNASLSLMPAVSSYHCPLILDVILVHRVGKHFKFEVYWADHEDCFNVVKMGWCKEEQNSNEWDKISRKINNKELKKWSKVTFKRADREIQRMKEELKRL</sequence>